<keyword evidence="9" id="KW-1185">Reference proteome</keyword>
<evidence type="ECO:0000256" key="6">
    <source>
        <dbReference type="HAMAP-Rule" id="MF_01930"/>
    </source>
</evidence>
<dbReference type="Pfam" id="PF00551">
    <property type="entry name" value="Formyl_trans_N"/>
    <property type="match status" value="1"/>
</dbReference>
<evidence type="ECO:0000313" key="9">
    <source>
        <dbReference type="Proteomes" id="UP000598971"/>
    </source>
</evidence>
<dbReference type="InterPro" id="IPR002376">
    <property type="entry name" value="Formyl_transf_N"/>
</dbReference>
<comment type="pathway">
    <text evidence="1 6">Purine metabolism; IMP biosynthesis via de novo pathway; N(2)-formyl-N(1)-(5-phospho-D-ribosyl)glycinamide from N(1)-(5-phospho-D-ribosyl)glycinamide (10-formyl THF route): step 1/1.</text>
</comment>
<keyword evidence="3 6" id="KW-0658">Purine biosynthesis</keyword>
<dbReference type="Gene3D" id="3.40.50.170">
    <property type="entry name" value="Formyl transferase, N-terminal domain"/>
    <property type="match status" value="1"/>
</dbReference>
<dbReference type="UniPathway" id="UPA00074">
    <property type="reaction ID" value="UER00126"/>
</dbReference>
<dbReference type="SUPFAM" id="SSF53328">
    <property type="entry name" value="Formyltransferase"/>
    <property type="match status" value="1"/>
</dbReference>
<evidence type="ECO:0000259" key="7">
    <source>
        <dbReference type="Pfam" id="PF00551"/>
    </source>
</evidence>
<organism evidence="8 9">
    <name type="scientific">Limnovirga soli</name>
    <dbReference type="NCBI Taxonomy" id="2656915"/>
    <lineage>
        <taxon>Bacteria</taxon>
        <taxon>Pseudomonadati</taxon>
        <taxon>Bacteroidota</taxon>
        <taxon>Chitinophagia</taxon>
        <taxon>Chitinophagales</taxon>
        <taxon>Chitinophagaceae</taxon>
        <taxon>Limnovirga</taxon>
    </lineage>
</organism>
<dbReference type="GO" id="GO:0006189">
    <property type="term" value="P:'de novo' IMP biosynthetic process"/>
    <property type="evidence" value="ECO:0007669"/>
    <property type="project" value="UniProtKB-UniRule"/>
</dbReference>
<evidence type="ECO:0000313" key="8">
    <source>
        <dbReference type="EMBL" id="NNV56414.1"/>
    </source>
</evidence>
<dbReference type="PANTHER" id="PTHR43369">
    <property type="entry name" value="PHOSPHORIBOSYLGLYCINAMIDE FORMYLTRANSFERASE"/>
    <property type="match status" value="1"/>
</dbReference>
<evidence type="ECO:0000256" key="3">
    <source>
        <dbReference type="ARBA" id="ARBA00022755"/>
    </source>
</evidence>
<name>A0A8J8FHE1_9BACT</name>
<comment type="catalytic activity">
    <reaction evidence="5 6">
        <text>N(1)-(5-phospho-beta-D-ribosyl)glycinamide + (6R)-10-formyltetrahydrofolate = N(2)-formyl-N(1)-(5-phospho-beta-D-ribosyl)glycinamide + (6S)-5,6,7,8-tetrahydrofolate + H(+)</text>
        <dbReference type="Rhea" id="RHEA:15053"/>
        <dbReference type="ChEBI" id="CHEBI:15378"/>
        <dbReference type="ChEBI" id="CHEBI:57453"/>
        <dbReference type="ChEBI" id="CHEBI:143788"/>
        <dbReference type="ChEBI" id="CHEBI:147286"/>
        <dbReference type="ChEBI" id="CHEBI:195366"/>
        <dbReference type="EC" id="2.1.2.2"/>
    </reaction>
</comment>
<dbReference type="GO" id="GO:0005829">
    <property type="term" value="C:cytosol"/>
    <property type="evidence" value="ECO:0007669"/>
    <property type="project" value="TreeGrafter"/>
</dbReference>
<comment type="caution">
    <text evidence="6">Lacks conserved residue(s) required for the propagation of feature annotation.</text>
</comment>
<dbReference type="EMBL" id="WHPF01000009">
    <property type="protein sequence ID" value="NNV56414.1"/>
    <property type="molecule type" value="Genomic_DNA"/>
</dbReference>
<dbReference type="PROSITE" id="PS00373">
    <property type="entry name" value="GART"/>
    <property type="match status" value="1"/>
</dbReference>
<dbReference type="EC" id="2.1.2.2" evidence="6"/>
<comment type="function">
    <text evidence="6">Catalyzes the transfer of a formyl group from 10-formyltetrahydrofolate to 5-phospho-ribosyl-glycinamide (GAR), producing 5-phospho-ribosyl-N-formylglycinamide (FGAR) and tetrahydrofolate.</text>
</comment>
<gene>
    <name evidence="6" type="primary">purN</name>
    <name evidence="8" type="ORF">GD597_13165</name>
</gene>
<comment type="similarity">
    <text evidence="4 6">Belongs to the GART family.</text>
</comment>
<accession>A0A8J8FHE1</accession>
<dbReference type="InterPro" id="IPR004607">
    <property type="entry name" value="GART"/>
</dbReference>
<reference evidence="8" key="1">
    <citation type="submission" date="2019-10" db="EMBL/GenBank/DDBJ databases">
        <title>Draft genome sequence of Panacibacter sp. KCS-6.</title>
        <authorList>
            <person name="Yim K.J."/>
        </authorList>
    </citation>
    <scope>NUCLEOTIDE SEQUENCE</scope>
    <source>
        <strain evidence="8">KCS-6</strain>
    </source>
</reference>
<feature type="site" description="Raises pKa of active site His" evidence="6">
    <location>
        <position position="154"/>
    </location>
</feature>
<feature type="binding site" evidence="6">
    <location>
        <position position="69"/>
    </location>
    <ligand>
        <name>(6R)-10-formyltetrahydrofolate</name>
        <dbReference type="ChEBI" id="CHEBI:195366"/>
    </ligand>
</feature>
<keyword evidence="2 6" id="KW-0808">Transferase</keyword>
<dbReference type="CDD" id="cd08645">
    <property type="entry name" value="FMT_core_GART"/>
    <property type="match status" value="1"/>
</dbReference>
<feature type="domain" description="Formyl transferase N-terminal" evidence="7">
    <location>
        <begin position="12"/>
        <end position="190"/>
    </location>
</feature>
<dbReference type="AlphaFoldDB" id="A0A8J8FHE1"/>
<evidence type="ECO:0000256" key="1">
    <source>
        <dbReference type="ARBA" id="ARBA00005054"/>
    </source>
</evidence>
<protein>
    <recommendedName>
        <fullName evidence="6">Phosphoribosylglycinamide formyltransferase</fullName>
        <ecNumber evidence="6">2.1.2.2</ecNumber>
    </recommendedName>
    <alternativeName>
        <fullName evidence="6">5'-phosphoribosylglycinamide transformylase</fullName>
    </alternativeName>
    <alternativeName>
        <fullName evidence="6">GAR transformylase</fullName>
        <shortName evidence="6">GART</shortName>
    </alternativeName>
</protein>
<feature type="binding site" evidence="6">
    <location>
        <begin position="21"/>
        <end position="23"/>
    </location>
    <ligand>
        <name>N(1)-(5-phospho-beta-D-ribosyl)glycinamide</name>
        <dbReference type="ChEBI" id="CHEBI:143788"/>
    </ligand>
</feature>
<evidence type="ECO:0000256" key="2">
    <source>
        <dbReference type="ARBA" id="ARBA00022679"/>
    </source>
</evidence>
<sequence length="202" mass="22664">MVYILVETKQYNLAIFASGTGSNTKKIIEFFEASSFITIALIVSNKPEAGVLDIARANSISTLILEKERFFKGDAYEPVLKEFGIDFLVLAGFLWKIPAHLIHIYPTAIINIHPALLPDFGGKGMYGNHVHEAVINAKKDKSGITIHFVDEHYDHGKHIFQATCSVLPTDTPETLANKIHQLEHEHFPRIIEEVVLAKYNLQ</sequence>
<feature type="active site" description="Proton donor" evidence="6">
    <location>
        <position position="113"/>
    </location>
</feature>
<dbReference type="InterPro" id="IPR001555">
    <property type="entry name" value="GART_AS"/>
</dbReference>
<evidence type="ECO:0000256" key="4">
    <source>
        <dbReference type="ARBA" id="ARBA00038440"/>
    </source>
</evidence>
<feature type="binding site" evidence="6">
    <location>
        <position position="111"/>
    </location>
    <ligand>
        <name>(6R)-10-formyltetrahydrofolate</name>
        <dbReference type="ChEBI" id="CHEBI:195366"/>
    </ligand>
</feature>
<evidence type="ECO:0000256" key="5">
    <source>
        <dbReference type="ARBA" id="ARBA00047664"/>
    </source>
</evidence>
<comment type="caution">
    <text evidence="8">The sequence shown here is derived from an EMBL/GenBank/DDBJ whole genome shotgun (WGS) entry which is preliminary data.</text>
</comment>
<proteinExistence type="inferred from homology"/>
<dbReference type="InterPro" id="IPR036477">
    <property type="entry name" value="Formyl_transf_N_sf"/>
</dbReference>
<dbReference type="Proteomes" id="UP000598971">
    <property type="component" value="Unassembled WGS sequence"/>
</dbReference>
<dbReference type="HAMAP" id="MF_01930">
    <property type="entry name" value="PurN"/>
    <property type="match status" value="1"/>
</dbReference>
<dbReference type="GO" id="GO:0004644">
    <property type="term" value="F:phosphoribosylglycinamide formyltransferase activity"/>
    <property type="evidence" value="ECO:0007669"/>
    <property type="project" value="UniProtKB-UniRule"/>
</dbReference>
<dbReference type="PANTHER" id="PTHR43369:SF2">
    <property type="entry name" value="PHOSPHORIBOSYLGLYCINAMIDE FORMYLTRANSFERASE"/>
    <property type="match status" value="1"/>
</dbReference>